<gene>
    <name evidence="1" type="ORF">ASR47_100956</name>
</gene>
<keyword evidence="2" id="KW-1185">Reference proteome</keyword>
<dbReference type="SUPFAM" id="SSF55729">
    <property type="entry name" value="Acyl-CoA N-acyltransferases (Nat)"/>
    <property type="match status" value="1"/>
</dbReference>
<dbReference type="InterPro" id="IPR016181">
    <property type="entry name" value="Acyl_CoA_acyltransferase"/>
</dbReference>
<comment type="caution">
    <text evidence="1">The sequence shown here is derived from an EMBL/GenBank/DDBJ whole genome shotgun (WGS) entry which is preliminary data.</text>
</comment>
<accession>A0A1A7BZY4</accession>
<reference evidence="1 2" key="1">
    <citation type="submission" date="2016-04" db="EMBL/GenBank/DDBJ databases">
        <title>Draft genome sequence of Janthinobacterium psychrotolerans sp. nov., isolated from freshwater sediments in Denmark.</title>
        <authorList>
            <person name="Gong X."/>
            <person name="Skrivergaard S."/>
            <person name="Korsgaard B.S."/>
            <person name="Schreiber L."/>
            <person name="Marshall I.P."/>
            <person name="Finster K."/>
            <person name="Schramm A."/>
        </authorList>
    </citation>
    <scope>NUCLEOTIDE SEQUENCE [LARGE SCALE GENOMIC DNA]</scope>
    <source>
        <strain evidence="1 2">S3-2</strain>
    </source>
</reference>
<dbReference type="Proteomes" id="UP000092713">
    <property type="component" value="Unassembled WGS sequence"/>
</dbReference>
<organism evidence="1 2">
    <name type="scientific">Janthinobacterium psychrotolerans</name>
    <dbReference type="NCBI Taxonomy" id="1747903"/>
    <lineage>
        <taxon>Bacteria</taxon>
        <taxon>Pseudomonadati</taxon>
        <taxon>Pseudomonadota</taxon>
        <taxon>Betaproteobacteria</taxon>
        <taxon>Burkholderiales</taxon>
        <taxon>Oxalobacteraceae</taxon>
        <taxon>Janthinobacterium</taxon>
    </lineage>
</organism>
<dbReference type="AlphaFoldDB" id="A0A1A7BZY4"/>
<proteinExistence type="predicted"/>
<evidence type="ECO:0000313" key="2">
    <source>
        <dbReference type="Proteomes" id="UP000092713"/>
    </source>
</evidence>
<evidence type="ECO:0000313" key="1">
    <source>
        <dbReference type="EMBL" id="OBV39241.1"/>
    </source>
</evidence>
<dbReference type="EMBL" id="LOCQ01000054">
    <property type="protein sequence ID" value="OBV39241.1"/>
    <property type="molecule type" value="Genomic_DNA"/>
</dbReference>
<protein>
    <submittedName>
        <fullName evidence="1">Uncharacterized protein</fullName>
    </submittedName>
</protein>
<name>A0A1A7BZY4_9BURK</name>
<sequence>MVSFTGKVTIQYAAGTNPPVVDGRDISDWIWKLAGAFDGSTIFVKRKKTSTEFGIVDALVLEVDAPEILERRMERKILERQDEDGSVTIIDNVAFYIKENYRGQGIASYSLLTEALAANELGFAMIVATAANDPAIGWKVWPKLGYDAEIPDDILDKMMPDLLADGRFDLTQPMRISTLLDGGRYDLWERDGSGCIMEFDVSDFDGWSMTRLVAKV</sequence>